<dbReference type="EMBL" id="MU006110">
    <property type="protein sequence ID" value="KAF2835264.1"/>
    <property type="molecule type" value="Genomic_DNA"/>
</dbReference>
<name>A0A9P4S3A1_9PEZI</name>
<dbReference type="SUPFAM" id="SSF53067">
    <property type="entry name" value="Actin-like ATPase domain"/>
    <property type="match status" value="2"/>
</dbReference>
<protein>
    <submittedName>
        <fullName evidence="1">Actin-like ATPase domain-containing protein</fullName>
    </submittedName>
</protein>
<evidence type="ECO:0000313" key="2">
    <source>
        <dbReference type="Proteomes" id="UP000799429"/>
    </source>
</evidence>
<dbReference type="InterPro" id="IPR043129">
    <property type="entry name" value="ATPase_NBD"/>
</dbReference>
<accession>A0A9P4S3A1</accession>
<gene>
    <name evidence="1" type="ORF">M501DRAFT_962682</name>
</gene>
<organism evidence="1 2">
    <name type="scientific">Patellaria atrata CBS 101060</name>
    <dbReference type="NCBI Taxonomy" id="1346257"/>
    <lineage>
        <taxon>Eukaryota</taxon>
        <taxon>Fungi</taxon>
        <taxon>Dikarya</taxon>
        <taxon>Ascomycota</taxon>
        <taxon>Pezizomycotina</taxon>
        <taxon>Dothideomycetes</taxon>
        <taxon>Dothideomycetes incertae sedis</taxon>
        <taxon>Patellariales</taxon>
        <taxon>Patellariaceae</taxon>
        <taxon>Patellaria</taxon>
    </lineage>
</organism>
<dbReference type="CDD" id="cd10170">
    <property type="entry name" value="ASKHA_NBD_HSP70"/>
    <property type="match status" value="1"/>
</dbReference>
<sequence length="592" mass="67413">MDDDMFDDTFLLIGIDFGTTYSGVAWAWSGRPEEINVITNWKTALNFNADNAKAPTEICYSGSEIFWGYDIAPEDEPLRWFKLLLVDEADLQPEVRNAPQILRARQLLQKLGKNVVDVVADYLRLLWQHAIESIERERGKTSVNGLPFKVVVTLPAIWKPNSQNRMHEAARKAGILDDRLCGDTQLQFVPEPEAAALATLVDFRGRSDIKKGDVFVVCDAGGGTVDIISYKIESTKPMKVKECVEGKGAMCGAIFIDQEFENMVKLTMGKMWAKLSRGSIKTMMNNEWENGIKRKYDDSDRKWNVVLPAEAFPRFARRPLDDNKHSIEQGKMQLSRGHIRSIFEGVIQQIRGLVNEQIAAVKRKEGVLPKGIMLVGGLGACNYLYQTLKTEHEPYKINVLQPRGDRPWTAICRGAAIKAMDTSNVNTDLKVLVSSRVSRFNYGVEYYTTPFIDGIHDERDRKFNAIEGCDVNAHQMEWYLKRGEDISDLAPVIMSWVRKTRWFQSRYSTSILHCEDEQPPRRRTETVKSLCDIAWKCHVPYEDLDVNINSQGEEYRQLNYDLKMTVTGASLDFTVSMAGRQLAQRNVQVDFK</sequence>
<reference evidence="1" key="1">
    <citation type="journal article" date="2020" name="Stud. Mycol.">
        <title>101 Dothideomycetes genomes: a test case for predicting lifestyles and emergence of pathogens.</title>
        <authorList>
            <person name="Haridas S."/>
            <person name="Albert R."/>
            <person name="Binder M."/>
            <person name="Bloem J."/>
            <person name="Labutti K."/>
            <person name="Salamov A."/>
            <person name="Andreopoulos B."/>
            <person name="Baker S."/>
            <person name="Barry K."/>
            <person name="Bills G."/>
            <person name="Bluhm B."/>
            <person name="Cannon C."/>
            <person name="Castanera R."/>
            <person name="Culley D."/>
            <person name="Daum C."/>
            <person name="Ezra D."/>
            <person name="Gonzalez J."/>
            <person name="Henrissat B."/>
            <person name="Kuo A."/>
            <person name="Liang C."/>
            <person name="Lipzen A."/>
            <person name="Lutzoni F."/>
            <person name="Magnuson J."/>
            <person name="Mondo S."/>
            <person name="Nolan M."/>
            <person name="Ohm R."/>
            <person name="Pangilinan J."/>
            <person name="Park H.-J."/>
            <person name="Ramirez L."/>
            <person name="Alfaro M."/>
            <person name="Sun H."/>
            <person name="Tritt A."/>
            <person name="Yoshinaga Y."/>
            <person name="Zwiers L.-H."/>
            <person name="Turgeon B."/>
            <person name="Goodwin S."/>
            <person name="Spatafora J."/>
            <person name="Crous P."/>
            <person name="Grigoriev I."/>
        </authorList>
    </citation>
    <scope>NUCLEOTIDE SEQUENCE</scope>
    <source>
        <strain evidence="1">CBS 101060</strain>
    </source>
</reference>
<comment type="caution">
    <text evidence="1">The sequence shown here is derived from an EMBL/GenBank/DDBJ whole genome shotgun (WGS) entry which is preliminary data.</text>
</comment>
<keyword evidence="2" id="KW-1185">Reference proteome</keyword>
<dbReference type="AlphaFoldDB" id="A0A9P4S3A1"/>
<dbReference type="Proteomes" id="UP000799429">
    <property type="component" value="Unassembled WGS sequence"/>
</dbReference>
<evidence type="ECO:0000313" key="1">
    <source>
        <dbReference type="EMBL" id="KAF2835264.1"/>
    </source>
</evidence>
<dbReference type="PANTHER" id="PTHR14187:SF5">
    <property type="entry name" value="HEAT SHOCK 70 KDA PROTEIN 12A"/>
    <property type="match status" value="1"/>
</dbReference>
<dbReference type="OrthoDB" id="2963168at2759"/>
<dbReference type="Gene3D" id="3.30.420.40">
    <property type="match status" value="1"/>
</dbReference>
<proteinExistence type="predicted"/>
<dbReference type="PANTHER" id="PTHR14187">
    <property type="entry name" value="ALPHA KINASE/ELONGATION FACTOR 2 KINASE"/>
    <property type="match status" value="1"/>
</dbReference>